<dbReference type="OMA" id="LEAMYAM"/>
<evidence type="ECO:0000313" key="3">
    <source>
        <dbReference type="EnsemblMetazoa" id="XP_030839609"/>
    </source>
</evidence>
<dbReference type="OrthoDB" id="10477948at2759"/>
<feature type="transmembrane region" description="Helical" evidence="2">
    <location>
        <begin position="6"/>
        <end position="26"/>
    </location>
</feature>
<keyword evidence="4" id="KW-1185">Reference proteome</keyword>
<dbReference type="Proteomes" id="UP000007110">
    <property type="component" value="Unassembled WGS sequence"/>
</dbReference>
<feature type="region of interest" description="Disordered" evidence="1">
    <location>
        <begin position="204"/>
        <end position="228"/>
    </location>
</feature>
<accession>A0A7M7NPJ7</accession>
<organism evidence="3 4">
    <name type="scientific">Strongylocentrotus purpuratus</name>
    <name type="common">Purple sea urchin</name>
    <dbReference type="NCBI Taxonomy" id="7668"/>
    <lineage>
        <taxon>Eukaryota</taxon>
        <taxon>Metazoa</taxon>
        <taxon>Echinodermata</taxon>
        <taxon>Eleutherozoa</taxon>
        <taxon>Echinozoa</taxon>
        <taxon>Echinoidea</taxon>
        <taxon>Euechinoidea</taxon>
        <taxon>Echinacea</taxon>
        <taxon>Camarodonta</taxon>
        <taxon>Echinidea</taxon>
        <taxon>Strongylocentrotidae</taxon>
        <taxon>Strongylocentrotus</taxon>
    </lineage>
</organism>
<feature type="compositionally biased region" description="Acidic residues" evidence="1">
    <location>
        <begin position="210"/>
        <end position="221"/>
    </location>
</feature>
<feature type="region of interest" description="Disordered" evidence="1">
    <location>
        <begin position="145"/>
        <end position="166"/>
    </location>
</feature>
<dbReference type="AlphaFoldDB" id="A0A7M7NPJ7"/>
<dbReference type="GeneID" id="105447180"/>
<evidence type="ECO:0000256" key="2">
    <source>
        <dbReference type="SAM" id="Phobius"/>
    </source>
</evidence>
<proteinExistence type="predicted"/>
<dbReference type="RefSeq" id="XP_030839609.1">
    <property type="nucleotide sequence ID" value="XM_030983749.1"/>
</dbReference>
<dbReference type="KEGG" id="spu:105447180"/>
<reference evidence="3" key="2">
    <citation type="submission" date="2021-01" db="UniProtKB">
        <authorList>
            <consortium name="EnsemblMetazoa"/>
        </authorList>
    </citation>
    <scope>IDENTIFICATION</scope>
</reference>
<dbReference type="EnsemblMetazoa" id="XM_030983749">
    <property type="protein sequence ID" value="XP_030839609"/>
    <property type="gene ID" value="LOC105447180"/>
</dbReference>
<sequence>MTPYAAIGGGVVAAVVVFIIVIILVYRCKCKLKQDQDYGDSDTRRMSMKDDQQGEIEKDAFPAPIKRRITLVEYVNLKFRGKPGVMEPESSHRNPTYDAAGENAVTSKEADDFDGLYAVSTKHRPRPDGGDEEQDARSIYAVPAKGRRSKVPHDASAQSLPDKCEEDAGDLYAVPEKNRKSKVSQHVPVLPHTDDLEAMYAMPNKPRFEQEDDGDTTEMVENDLYGSQ</sequence>
<keyword evidence="2" id="KW-0472">Membrane</keyword>
<evidence type="ECO:0000256" key="1">
    <source>
        <dbReference type="SAM" id="MobiDB-lite"/>
    </source>
</evidence>
<keyword evidence="2" id="KW-0812">Transmembrane</keyword>
<dbReference type="InParanoid" id="A0A7M7NPJ7"/>
<keyword evidence="2" id="KW-1133">Transmembrane helix</keyword>
<name>A0A7M7NPJ7_STRPU</name>
<reference evidence="4" key="1">
    <citation type="submission" date="2015-02" db="EMBL/GenBank/DDBJ databases">
        <title>Genome sequencing for Strongylocentrotus purpuratus.</title>
        <authorList>
            <person name="Murali S."/>
            <person name="Liu Y."/>
            <person name="Vee V."/>
            <person name="English A."/>
            <person name="Wang M."/>
            <person name="Skinner E."/>
            <person name="Han Y."/>
            <person name="Muzny D.M."/>
            <person name="Worley K.C."/>
            <person name="Gibbs R.A."/>
        </authorList>
    </citation>
    <scope>NUCLEOTIDE SEQUENCE</scope>
</reference>
<protein>
    <submittedName>
        <fullName evidence="3">Uncharacterized protein</fullName>
    </submittedName>
</protein>
<evidence type="ECO:0000313" key="4">
    <source>
        <dbReference type="Proteomes" id="UP000007110"/>
    </source>
</evidence>